<evidence type="ECO:0000256" key="2">
    <source>
        <dbReference type="ARBA" id="ARBA00023163"/>
    </source>
</evidence>
<dbReference type="GO" id="GO:0000435">
    <property type="term" value="P:positive regulation of transcription from RNA polymerase II promoter by galactose"/>
    <property type="evidence" value="ECO:0007669"/>
    <property type="project" value="TreeGrafter"/>
</dbReference>
<gene>
    <name evidence="6" type="ORF">K461DRAFT_95198</name>
</gene>
<dbReference type="AlphaFoldDB" id="A0A9P4JB27"/>
<dbReference type="GO" id="GO:0005634">
    <property type="term" value="C:nucleus"/>
    <property type="evidence" value="ECO:0007669"/>
    <property type="project" value="TreeGrafter"/>
</dbReference>
<evidence type="ECO:0000313" key="7">
    <source>
        <dbReference type="Proteomes" id="UP000799439"/>
    </source>
</evidence>
<comment type="caution">
    <text evidence="6">The sequence shown here is derived from an EMBL/GenBank/DDBJ whole genome shotgun (WGS) entry which is preliminary data.</text>
</comment>
<dbReference type="GO" id="GO:0008270">
    <property type="term" value="F:zinc ion binding"/>
    <property type="evidence" value="ECO:0007669"/>
    <property type="project" value="InterPro"/>
</dbReference>
<dbReference type="GO" id="GO:0006351">
    <property type="term" value="P:DNA-templated transcription"/>
    <property type="evidence" value="ECO:0007669"/>
    <property type="project" value="InterPro"/>
</dbReference>
<keyword evidence="3" id="KW-0539">Nucleus</keyword>
<dbReference type="PANTHER" id="PTHR47424">
    <property type="entry name" value="REGULATORY PROTEIN GAL4"/>
    <property type="match status" value="1"/>
</dbReference>
<feature type="compositionally biased region" description="Basic and acidic residues" evidence="4">
    <location>
        <begin position="112"/>
        <end position="124"/>
    </location>
</feature>
<evidence type="ECO:0000256" key="3">
    <source>
        <dbReference type="ARBA" id="ARBA00023242"/>
    </source>
</evidence>
<feature type="compositionally biased region" description="Acidic residues" evidence="4">
    <location>
        <begin position="155"/>
        <end position="172"/>
    </location>
</feature>
<evidence type="ECO:0000256" key="4">
    <source>
        <dbReference type="SAM" id="MobiDB-lite"/>
    </source>
</evidence>
<keyword evidence="7" id="KW-1185">Reference proteome</keyword>
<dbReference type="InterPro" id="IPR051127">
    <property type="entry name" value="Fungal_SecMet_Regulators"/>
</dbReference>
<feature type="region of interest" description="Disordered" evidence="4">
    <location>
        <begin position="112"/>
        <end position="131"/>
    </location>
</feature>
<protein>
    <recommendedName>
        <fullName evidence="5">Xylanolytic transcriptional activator regulatory domain-containing protein</fullName>
    </recommendedName>
</protein>
<proteinExistence type="predicted"/>
<dbReference type="InterPro" id="IPR007219">
    <property type="entry name" value="XnlR_reg_dom"/>
</dbReference>
<evidence type="ECO:0000313" key="6">
    <source>
        <dbReference type="EMBL" id="KAF2156385.1"/>
    </source>
</evidence>
<reference evidence="6" key="1">
    <citation type="journal article" date="2020" name="Stud. Mycol.">
        <title>101 Dothideomycetes genomes: a test case for predicting lifestyles and emergence of pathogens.</title>
        <authorList>
            <person name="Haridas S."/>
            <person name="Albert R."/>
            <person name="Binder M."/>
            <person name="Bloem J."/>
            <person name="Labutti K."/>
            <person name="Salamov A."/>
            <person name="Andreopoulos B."/>
            <person name="Baker S."/>
            <person name="Barry K."/>
            <person name="Bills G."/>
            <person name="Bluhm B."/>
            <person name="Cannon C."/>
            <person name="Castanera R."/>
            <person name="Culley D."/>
            <person name="Daum C."/>
            <person name="Ezra D."/>
            <person name="Gonzalez J."/>
            <person name="Henrissat B."/>
            <person name="Kuo A."/>
            <person name="Liang C."/>
            <person name="Lipzen A."/>
            <person name="Lutzoni F."/>
            <person name="Magnuson J."/>
            <person name="Mondo S."/>
            <person name="Nolan M."/>
            <person name="Ohm R."/>
            <person name="Pangilinan J."/>
            <person name="Park H.-J."/>
            <person name="Ramirez L."/>
            <person name="Alfaro M."/>
            <person name="Sun H."/>
            <person name="Tritt A."/>
            <person name="Yoshinaga Y."/>
            <person name="Zwiers L.-H."/>
            <person name="Turgeon B."/>
            <person name="Goodwin S."/>
            <person name="Spatafora J."/>
            <person name="Crous P."/>
            <person name="Grigoriev I."/>
        </authorList>
    </citation>
    <scope>NUCLEOTIDE SEQUENCE</scope>
    <source>
        <strain evidence="6">CBS 260.36</strain>
    </source>
</reference>
<keyword evidence="1" id="KW-0805">Transcription regulation</keyword>
<name>A0A9P4JB27_9PEZI</name>
<dbReference type="EMBL" id="ML996082">
    <property type="protein sequence ID" value="KAF2156385.1"/>
    <property type="molecule type" value="Genomic_DNA"/>
</dbReference>
<evidence type="ECO:0000259" key="5">
    <source>
        <dbReference type="SMART" id="SM00906"/>
    </source>
</evidence>
<dbReference type="GO" id="GO:0000978">
    <property type="term" value="F:RNA polymerase II cis-regulatory region sequence-specific DNA binding"/>
    <property type="evidence" value="ECO:0007669"/>
    <property type="project" value="TreeGrafter"/>
</dbReference>
<dbReference type="CDD" id="cd12148">
    <property type="entry name" value="fungal_TF_MHR"/>
    <property type="match status" value="1"/>
</dbReference>
<accession>A0A9P4JB27</accession>
<evidence type="ECO:0000256" key="1">
    <source>
        <dbReference type="ARBA" id="ARBA00023015"/>
    </source>
</evidence>
<feature type="region of interest" description="Disordered" evidence="4">
    <location>
        <begin position="155"/>
        <end position="175"/>
    </location>
</feature>
<dbReference type="PANTHER" id="PTHR47424:SF2">
    <property type="entry name" value="TRANSCRIPTION FACTOR DOMAIN-CONTAINING PROTEIN-RELATED"/>
    <property type="match status" value="1"/>
</dbReference>
<dbReference type="GO" id="GO:0000981">
    <property type="term" value="F:DNA-binding transcription factor activity, RNA polymerase II-specific"/>
    <property type="evidence" value="ECO:0007669"/>
    <property type="project" value="TreeGrafter"/>
</dbReference>
<dbReference type="OrthoDB" id="3364175at2759"/>
<dbReference type="Pfam" id="PF04082">
    <property type="entry name" value="Fungal_trans"/>
    <property type="match status" value="1"/>
</dbReference>
<feature type="domain" description="Xylanolytic transcriptional activator regulatory" evidence="5">
    <location>
        <begin position="290"/>
        <end position="363"/>
    </location>
</feature>
<sequence>MEKELNRAKSLLARRSTISEDTFAQAADTANDSSYQDAQHNDIPALHPVNNIPTDPVALPLSASNNPIQTTVVNARPGTTPGINDVSPSVGSGVTGAFSLETPPQRANFDWDERTKSRSEDRVPDGMAGLGGQHSRGYMGVASGAAFLRLADADTDDPAQAGDDQDGSEDSDTAVPTSLNSIAHLEPFVDAYFQTYHVSYPIVHESTFRAQFMEIIPRPRSQAWEVLAYIIATIGCFASSETTPIADQALFDAAKARLSVDMLETGNLMLVQALTLISNYVQKRNKPNSGYSYMGLAKRMAMGIGLHKEFPAWHTKPLMLEIRRRLWWGLYNFDVGAIITFSRPLDLPKEGIEVQLPLNVMDVDVTPSTTNPPTETQATTLYTHLRCQATFHLATSEIYSKMIAIPYPTAEEMVVLDDVVLTKFKNELPIFYREDAQQLPKYQFPHAVLHWRFHNFRILVFRAFVLRSLFSANSTDQSRERTPPSAAEDQAVQRCFETAEHTIKSISSFWQSNRHNVLTCWYGLYFLFQAVMIPVASLRNCPVSAQAPSWKEQIHLALNVMEQMAHLNPTAVRCQRALNNLCGRFLGPDSVGASSFNLESPQTQLQLMQSITWPMADTFDAIPLDMSWYDYGGQDNFNNLQDIA</sequence>
<organism evidence="6 7">
    <name type="scientific">Myriangium duriaei CBS 260.36</name>
    <dbReference type="NCBI Taxonomy" id="1168546"/>
    <lineage>
        <taxon>Eukaryota</taxon>
        <taxon>Fungi</taxon>
        <taxon>Dikarya</taxon>
        <taxon>Ascomycota</taxon>
        <taxon>Pezizomycotina</taxon>
        <taxon>Dothideomycetes</taxon>
        <taxon>Dothideomycetidae</taxon>
        <taxon>Myriangiales</taxon>
        <taxon>Myriangiaceae</taxon>
        <taxon>Myriangium</taxon>
    </lineage>
</organism>
<dbReference type="Proteomes" id="UP000799439">
    <property type="component" value="Unassembled WGS sequence"/>
</dbReference>
<dbReference type="SMART" id="SM00906">
    <property type="entry name" value="Fungal_trans"/>
    <property type="match status" value="1"/>
</dbReference>
<keyword evidence="2" id="KW-0804">Transcription</keyword>